<dbReference type="PIRSF" id="PIRSF016183">
    <property type="entry name" value="UCP016183"/>
    <property type="match status" value="1"/>
</dbReference>
<sequence length="200" mass="23082">MQKQSNWRPDLIRDGDDHDQDYGPSKTQVKAAMHELQTLGLALMELPLPLLGALEMEDRLREGLAELRRLTSREAIRRQSQFIGKLLREADAEPFRRAIDAYRRGQSKLLQEAESWRERLLADDEAVTDWIARFPDAAVQPLRALIRNTRREQQRLLADVTDAEAPVPKGRLYRELFQVLRAELQAELEREFAARATAAE</sequence>
<keyword evidence="2 5" id="KW-0690">Ribosome biogenesis</keyword>
<protein>
    <recommendedName>
        <fullName evidence="5">Dual-action ribosomal maturation protein DarP</fullName>
    </recommendedName>
    <alternativeName>
        <fullName evidence="5">Large ribosomal subunit assembly factor DarP</fullName>
    </alternativeName>
</protein>
<dbReference type="SUPFAM" id="SSF158710">
    <property type="entry name" value="PSPTO4464-like"/>
    <property type="match status" value="1"/>
</dbReference>
<evidence type="ECO:0000256" key="6">
    <source>
        <dbReference type="SAM" id="MobiDB-lite"/>
    </source>
</evidence>
<evidence type="ECO:0000256" key="3">
    <source>
        <dbReference type="ARBA" id="ARBA00022730"/>
    </source>
</evidence>
<dbReference type="CDD" id="cd16331">
    <property type="entry name" value="YjgA-like"/>
    <property type="match status" value="1"/>
</dbReference>
<dbReference type="NCBIfam" id="NF003593">
    <property type="entry name" value="PRK05255.1-1"/>
    <property type="match status" value="1"/>
</dbReference>
<evidence type="ECO:0000256" key="1">
    <source>
        <dbReference type="ARBA" id="ARBA00022490"/>
    </source>
</evidence>
<dbReference type="GO" id="GO:0005829">
    <property type="term" value="C:cytosol"/>
    <property type="evidence" value="ECO:0007669"/>
    <property type="project" value="TreeGrafter"/>
</dbReference>
<comment type="function">
    <text evidence="5">Member of a network of 50S ribosomal subunit biogenesis factors which assembles along the 30S-50S interface, preventing incorrect 23S rRNA structures from forming. Promotes peptidyl transferase center (PTC) maturation.</text>
</comment>
<dbReference type="OrthoDB" id="5293604at2"/>
<dbReference type="PANTHER" id="PTHR38101:SF1">
    <property type="entry name" value="UPF0307 PROTEIN YJGA"/>
    <property type="match status" value="1"/>
</dbReference>
<keyword evidence="4 5" id="KW-0694">RNA-binding</keyword>
<accession>A0A1M5PZQ3</accession>
<gene>
    <name evidence="5" type="primary">darP</name>
    <name evidence="7" type="ORF">SAMN04488068_2385</name>
</gene>
<proteinExistence type="inferred from homology"/>
<evidence type="ECO:0000256" key="2">
    <source>
        <dbReference type="ARBA" id="ARBA00022517"/>
    </source>
</evidence>
<dbReference type="PANTHER" id="PTHR38101">
    <property type="entry name" value="UPF0307 PROTEIN YJGA"/>
    <property type="match status" value="1"/>
</dbReference>
<dbReference type="HAMAP" id="MF_00765">
    <property type="entry name" value="DarP"/>
    <property type="match status" value="1"/>
</dbReference>
<dbReference type="Pfam" id="PF04751">
    <property type="entry name" value="DarP"/>
    <property type="match status" value="1"/>
</dbReference>
<dbReference type="Proteomes" id="UP000199758">
    <property type="component" value="Unassembled WGS sequence"/>
</dbReference>
<evidence type="ECO:0000313" key="8">
    <source>
        <dbReference type="Proteomes" id="UP000199758"/>
    </source>
</evidence>
<dbReference type="RefSeq" id="WP_072897853.1">
    <property type="nucleotide sequence ID" value="NZ_FQWZ01000005.1"/>
</dbReference>
<reference evidence="7 8" key="1">
    <citation type="submission" date="2016-11" db="EMBL/GenBank/DDBJ databases">
        <authorList>
            <person name="Jaros S."/>
            <person name="Januszkiewicz K."/>
            <person name="Wedrychowicz H."/>
        </authorList>
    </citation>
    <scope>NUCLEOTIDE SEQUENCE [LARGE SCALE GENOMIC DNA]</scope>
    <source>
        <strain evidence="7 8">CGMCC 1.7049</strain>
    </source>
</reference>
<dbReference type="EMBL" id="FQWZ01000005">
    <property type="protein sequence ID" value="SHH06683.1"/>
    <property type="molecule type" value="Genomic_DNA"/>
</dbReference>
<dbReference type="InterPro" id="IPR023153">
    <property type="entry name" value="DarP_sf"/>
</dbReference>
<comment type="subcellular location">
    <subcellularLocation>
        <location evidence="5">Cytoplasm</location>
    </subcellularLocation>
    <text evidence="5">Associates with late stage pre-50S ribosomal subunits.</text>
</comment>
<evidence type="ECO:0000256" key="5">
    <source>
        <dbReference type="HAMAP-Rule" id="MF_00765"/>
    </source>
</evidence>
<keyword evidence="8" id="KW-1185">Reference proteome</keyword>
<keyword evidence="3 5" id="KW-0699">rRNA-binding</keyword>
<feature type="region of interest" description="Disordered" evidence="6">
    <location>
        <begin position="1"/>
        <end position="26"/>
    </location>
</feature>
<comment type="similarity">
    <text evidence="5">Belongs to the DarP family.</text>
</comment>
<name>A0A1M5PZQ3_9GAMM</name>
<evidence type="ECO:0000313" key="7">
    <source>
        <dbReference type="EMBL" id="SHH06683.1"/>
    </source>
</evidence>
<dbReference type="Gene3D" id="1.10.60.30">
    <property type="entry name" value="PSPTO4464-like domains"/>
    <property type="match status" value="2"/>
</dbReference>
<dbReference type="GO" id="GO:0019843">
    <property type="term" value="F:rRNA binding"/>
    <property type="evidence" value="ECO:0007669"/>
    <property type="project" value="UniProtKB-UniRule"/>
</dbReference>
<dbReference type="AlphaFoldDB" id="A0A1M5PZQ3"/>
<dbReference type="STRING" id="490188.SAMN04488068_2385"/>
<organism evidence="7 8">
    <name type="scientific">Hydrocarboniphaga daqingensis</name>
    <dbReference type="NCBI Taxonomy" id="490188"/>
    <lineage>
        <taxon>Bacteria</taxon>
        <taxon>Pseudomonadati</taxon>
        <taxon>Pseudomonadota</taxon>
        <taxon>Gammaproteobacteria</taxon>
        <taxon>Nevskiales</taxon>
        <taxon>Nevskiaceae</taxon>
        <taxon>Hydrocarboniphaga</taxon>
    </lineage>
</organism>
<evidence type="ECO:0000256" key="4">
    <source>
        <dbReference type="ARBA" id="ARBA00022884"/>
    </source>
</evidence>
<dbReference type="GO" id="GO:1902626">
    <property type="term" value="P:assembly of large subunit precursor of preribosome"/>
    <property type="evidence" value="ECO:0007669"/>
    <property type="project" value="UniProtKB-UniRule"/>
</dbReference>
<keyword evidence="1 5" id="KW-0963">Cytoplasm</keyword>
<dbReference type="InterPro" id="IPR006839">
    <property type="entry name" value="DarP"/>
</dbReference>
<dbReference type="GO" id="GO:0043022">
    <property type="term" value="F:ribosome binding"/>
    <property type="evidence" value="ECO:0007669"/>
    <property type="project" value="UniProtKB-UniRule"/>
</dbReference>